<feature type="region of interest" description="Disordered" evidence="1">
    <location>
        <begin position="144"/>
        <end position="228"/>
    </location>
</feature>
<dbReference type="EMBL" id="JAZAVK010000123">
    <property type="protein sequence ID" value="KAK7421264.1"/>
    <property type="molecule type" value="Genomic_DNA"/>
</dbReference>
<evidence type="ECO:0000256" key="2">
    <source>
        <dbReference type="SAM" id="SignalP"/>
    </source>
</evidence>
<proteinExistence type="predicted"/>
<keyword evidence="4" id="KW-1185">Reference proteome</keyword>
<feature type="compositionally biased region" description="Basic and acidic residues" evidence="1">
    <location>
        <begin position="144"/>
        <end position="160"/>
    </location>
</feature>
<protein>
    <submittedName>
        <fullName evidence="3">Uncharacterized protein</fullName>
    </submittedName>
</protein>
<organism evidence="3 4">
    <name type="scientific">Neonectria magnoliae</name>
    <dbReference type="NCBI Taxonomy" id="2732573"/>
    <lineage>
        <taxon>Eukaryota</taxon>
        <taxon>Fungi</taxon>
        <taxon>Dikarya</taxon>
        <taxon>Ascomycota</taxon>
        <taxon>Pezizomycotina</taxon>
        <taxon>Sordariomycetes</taxon>
        <taxon>Hypocreomycetidae</taxon>
        <taxon>Hypocreales</taxon>
        <taxon>Nectriaceae</taxon>
        <taxon>Neonectria</taxon>
    </lineage>
</organism>
<name>A0ABR1HKD2_9HYPO</name>
<sequence length="251" mass="25484">MQQFTATLALFALAASSLAEAASTTRTSTKTIFLPSRSTGSASRIYASVITEVSSRTEYLLACQTVFSSPYSCDGPFNGVTVTYGASEMDVEIGAATYDCELGSSAVCATKTASSDDESTTTLNSRESSSWMTAITVLHVEKKTSKKADSKTETAKKAAETDSNGSSLCKRRTNGHSSGGSSGSGSSGSDSSGSDSSGSDSSGSDSTRSGSSKSSKGNGSDGDCSASSRVTRDLGVSALFLGASLAFVFAL</sequence>
<comment type="caution">
    <text evidence="3">The sequence shown here is derived from an EMBL/GenBank/DDBJ whole genome shotgun (WGS) entry which is preliminary data.</text>
</comment>
<evidence type="ECO:0000256" key="1">
    <source>
        <dbReference type="SAM" id="MobiDB-lite"/>
    </source>
</evidence>
<reference evidence="3 4" key="1">
    <citation type="journal article" date="2025" name="Microbiol. Resour. Announc.">
        <title>Draft genome sequences for Neonectria magnoliae and Neonectria punicea, canker pathogens of Liriodendron tulipifera and Acer saccharum in West Virginia.</title>
        <authorList>
            <person name="Petronek H.M."/>
            <person name="Kasson M.T."/>
            <person name="Metheny A.M."/>
            <person name="Stauder C.M."/>
            <person name="Lovett B."/>
            <person name="Lynch S.C."/>
            <person name="Garnas J.R."/>
            <person name="Kasson L.R."/>
            <person name="Stajich J.E."/>
        </authorList>
    </citation>
    <scope>NUCLEOTIDE SEQUENCE [LARGE SCALE GENOMIC DNA]</scope>
    <source>
        <strain evidence="3 4">NRRL 64651</strain>
    </source>
</reference>
<dbReference type="Proteomes" id="UP001498421">
    <property type="component" value="Unassembled WGS sequence"/>
</dbReference>
<accession>A0ABR1HKD2</accession>
<evidence type="ECO:0000313" key="4">
    <source>
        <dbReference type="Proteomes" id="UP001498421"/>
    </source>
</evidence>
<keyword evidence="2" id="KW-0732">Signal</keyword>
<evidence type="ECO:0000313" key="3">
    <source>
        <dbReference type="EMBL" id="KAK7421264.1"/>
    </source>
</evidence>
<gene>
    <name evidence="3" type="ORF">QQZ08_010041</name>
</gene>
<feature type="compositionally biased region" description="Gly residues" evidence="1">
    <location>
        <begin position="177"/>
        <end position="186"/>
    </location>
</feature>
<feature type="chain" id="PRO_5046973663" evidence="2">
    <location>
        <begin position="22"/>
        <end position="251"/>
    </location>
</feature>
<feature type="compositionally biased region" description="Low complexity" evidence="1">
    <location>
        <begin position="187"/>
        <end position="225"/>
    </location>
</feature>
<feature type="signal peptide" evidence="2">
    <location>
        <begin position="1"/>
        <end position="21"/>
    </location>
</feature>